<accession>A0A151J832</accession>
<gene>
    <name evidence="1" type="ORF">ALC57_07125</name>
</gene>
<sequence length="315" mass="35892">IESFSQDYKNKMETFEAYDESMVTAANYQCDIVQTVNNHAPKEEIEVQNRENHDTLTLQQQQTEQMHQVTQIESNIQQKATAVRLPALLDGEYFQVIRVEDTNVTVRCQQCMKLLNGNLKSTGNFLSHVKRLHPSLMSKIRCKSSQRKPAIYVNSTLPDKCSEIVPGKRAAVQNKKRCKTEECTAEKNESYEQHADWNDTSLIRGSDESESADPSLRISHNNSFIMEDEYDAIGRNVAAKLRNMRLDQRIIAEKLLNDILFEAQLGNLHRDSSIHVLNQIPECSISSTTLPMVVSCHLHAGSQIFEKKLSSWPLL</sequence>
<name>A0A151J832_9HYME</name>
<reference evidence="1 2" key="1">
    <citation type="submission" date="2015-09" db="EMBL/GenBank/DDBJ databases">
        <title>Trachymyrmex cornetzi WGS genome.</title>
        <authorList>
            <person name="Nygaard S."/>
            <person name="Hu H."/>
            <person name="Boomsma J."/>
            <person name="Zhang G."/>
        </authorList>
    </citation>
    <scope>NUCLEOTIDE SEQUENCE [LARGE SCALE GENOMIC DNA]</scope>
    <source>
        <strain evidence="1">Tcor2-1</strain>
        <tissue evidence="1">Whole body</tissue>
    </source>
</reference>
<keyword evidence="2" id="KW-1185">Reference proteome</keyword>
<proteinExistence type="predicted"/>
<evidence type="ECO:0000313" key="1">
    <source>
        <dbReference type="EMBL" id="KYN20526.1"/>
    </source>
</evidence>
<organism evidence="1 2">
    <name type="scientific">Trachymyrmex cornetzi</name>
    <dbReference type="NCBI Taxonomy" id="471704"/>
    <lineage>
        <taxon>Eukaryota</taxon>
        <taxon>Metazoa</taxon>
        <taxon>Ecdysozoa</taxon>
        <taxon>Arthropoda</taxon>
        <taxon>Hexapoda</taxon>
        <taxon>Insecta</taxon>
        <taxon>Pterygota</taxon>
        <taxon>Neoptera</taxon>
        <taxon>Endopterygota</taxon>
        <taxon>Hymenoptera</taxon>
        <taxon>Apocrita</taxon>
        <taxon>Aculeata</taxon>
        <taxon>Formicoidea</taxon>
        <taxon>Formicidae</taxon>
        <taxon>Myrmicinae</taxon>
        <taxon>Trachymyrmex</taxon>
    </lineage>
</organism>
<dbReference type="AlphaFoldDB" id="A0A151J832"/>
<feature type="non-terminal residue" evidence="1">
    <location>
        <position position="1"/>
    </location>
</feature>
<protein>
    <submittedName>
        <fullName evidence="1">Protein stand still</fullName>
    </submittedName>
</protein>
<dbReference type="Proteomes" id="UP000078492">
    <property type="component" value="Unassembled WGS sequence"/>
</dbReference>
<dbReference type="EMBL" id="KQ979602">
    <property type="protein sequence ID" value="KYN20526.1"/>
    <property type="molecule type" value="Genomic_DNA"/>
</dbReference>
<evidence type="ECO:0000313" key="2">
    <source>
        <dbReference type="Proteomes" id="UP000078492"/>
    </source>
</evidence>